<sequence length="202" mass="21447">MSFGSGYMSIGSWPQDVKMSDPIITAFMFLDGVPKLADLEEVCSKVLRHENFKALPVRRAWSYSTRFEWRDIEVKPSDVITSVKADGSAAVLAEMDRVKDTPLRQATFDGRELPLWGLHLIENTAEGEAGVGAAVLALRVHHTLGDGMSMVGVSRSVLEAAGGGELGAGLNGSSAAEAVVKPANRGLSNFSTGKVGDLSVSL</sequence>
<evidence type="ECO:0000313" key="2">
    <source>
        <dbReference type="Proteomes" id="UP000002630"/>
    </source>
</evidence>
<proteinExistence type="predicted"/>
<name>D7FXD5_ECTSI</name>
<accession>D7FXD5</accession>
<gene>
    <name evidence="1" type="ORF">Esi_0326_0001</name>
</gene>
<evidence type="ECO:0008006" key="3">
    <source>
        <dbReference type="Google" id="ProtNLM"/>
    </source>
</evidence>
<reference evidence="1 2" key="1">
    <citation type="journal article" date="2010" name="Nature">
        <title>The Ectocarpus genome and the independent evolution of multicellularity in brown algae.</title>
        <authorList>
            <person name="Cock J.M."/>
            <person name="Sterck L."/>
            <person name="Rouze P."/>
            <person name="Scornet D."/>
            <person name="Allen A.E."/>
            <person name="Amoutzias G."/>
            <person name="Anthouard V."/>
            <person name="Artiguenave F."/>
            <person name="Aury J.M."/>
            <person name="Badger J.H."/>
            <person name="Beszteri B."/>
            <person name="Billiau K."/>
            <person name="Bonnet E."/>
            <person name="Bothwell J.H."/>
            <person name="Bowler C."/>
            <person name="Boyen C."/>
            <person name="Brownlee C."/>
            <person name="Carrano C.J."/>
            <person name="Charrier B."/>
            <person name="Cho G.Y."/>
            <person name="Coelho S.M."/>
            <person name="Collen J."/>
            <person name="Corre E."/>
            <person name="Da Silva C."/>
            <person name="Delage L."/>
            <person name="Delaroque N."/>
            <person name="Dittami S.M."/>
            <person name="Doulbeau S."/>
            <person name="Elias M."/>
            <person name="Farnham G."/>
            <person name="Gachon C.M."/>
            <person name="Gschloessl B."/>
            <person name="Heesch S."/>
            <person name="Jabbari K."/>
            <person name="Jubin C."/>
            <person name="Kawai H."/>
            <person name="Kimura K."/>
            <person name="Kloareg B."/>
            <person name="Kupper F.C."/>
            <person name="Lang D."/>
            <person name="Le Bail A."/>
            <person name="Leblanc C."/>
            <person name="Lerouge P."/>
            <person name="Lohr M."/>
            <person name="Lopez P.J."/>
            <person name="Martens C."/>
            <person name="Maumus F."/>
            <person name="Michel G."/>
            <person name="Miranda-Saavedra D."/>
            <person name="Morales J."/>
            <person name="Moreau H."/>
            <person name="Motomura T."/>
            <person name="Nagasato C."/>
            <person name="Napoli C.A."/>
            <person name="Nelson D.R."/>
            <person name="Nyvall-Collen P."/>
            <person name="Peters A.F."/>
            <person name="Pommier C."/>
            <person name="Potin P."/>
            <person name="Poulain J."/>
            <person name="Quesneville H."/>
            <person name="Read B."/>
            <person name="Rensing S.A."/>
            <person name="Ritter A."/>
            <person name="Rousvoal S."/>
            <person name="Samanta M."/>
            <person name="Samson G."/>
            <person name="Schroeder D.C."/>
            <person name="Segurens B."/>
            <person name="Strittmatter M."/>
            <person name="Tonon T."/>
            <person name="Tregear J.W."/>
            <person name="Valentin K."/>
            <person name="von Dassow P."/>
            <person name="Yamagishi T."/>
            <person name="Van de Peer Y."/>
            <person name="Wincker P."/>
        </authorList>
    </citation>
    <scope>NUCLEOTIDE SEQUENCE [LARGE SCALE GENOMIC DNA]</scope>
    <source>
        <strain evidence="2">Ec32 / CCAP1310/4</strain>
    </source>
</reference>
<protein>
    <recommendedName>
        <fullName evidence="3">Diacylglycerol O-acyltransferase</fullName>
    </recommendedName>
</protein>
<dbReference type="EMBL" id="FN649738">
    <property type="protein sequence ID" value="CBJ32272.1"/>
    <property type="molecule type" value="Genomic_DNA"/>
</dbReference>
<evidence type="ECO:0000313" key="1">
    <source>
        <dbReference type="EMBL" id="CBJ32272.1"/>
    </source>
</evidence>
<dbReference type="AlphaFoldDB" id="D7FXD5"/>
<keyword evidence="2" id="KW-1185">Reference proteome</keyword>
<dbReference type="Proteomes" id="UP000002630">
    <property type="component" value="Linkage Group LG13"/>
</dbReference>
<dbReference type="EMBL" id="FN648516">
    <property type="protein sequence ID" value="CBJ32272.1"/>
    <property type="molecule type" value="Genomic_DNA"/>
</dbReference>
<dbReference type="InterPro" id="IPR023213">
    <property type="entry name" value="CAT-like_dom_sf"/>
</dbReference>
<dbReference type="OrthoDB" id="619536at2759"/>
<dbReference type="Gene3D" id="3.30.559.10">
    <property type="entry name" value="Chloramphenicol acetyltransferase-like domain"/>
    <property type="match status" value="1"/>
</dbReference>
<organism evidence="1 2">
    <name type="scientific">Ectocarpus siliculosus</name>
    <name type="common">Brown alga</name>
    <name type="synonym">Conferva siliculosa</name>
    <dbReference type="NCBI Taxonomy" id="2880"/>
    <lineage>
        <taxon>Eukaryota</taxon>
        <taxon>Sar</taxon>
        <taxon>Stramenopiles</taxon>
        <taxon>Ochrophyta</taxon>
        <taxon>PX clade</taxon>
        <taxon>Phaeophyceae</taxon>
        <taxon>Ectocarpales</taxon>
        <taxon>Ectocarpaceae</taxon>
        <taxon>Ectocarpus</taxon>
    </lineage>
</organism>
<dbReference type="InParanoid" id="D7FXD5"/>